<dbReference type="Proteomes" id="UP001303473">
    <property type="component" value="Unassembled WGS sequence"/>
</dbReference>
<dbReference type="EMBL" id="MU853755">
    <property type="protein sequence ID" value="KAK3945322.1"/>
    <property type="molecule type" value="Genomic_DNA"/>
</dbReference>
<evidence type="ECO:0000256" key="1">
    <source>
        <dbReference type="SAM" id="Phobius"/>
    </source>
</evidence>
<reference evidence="3" key="1">
    <citation type="journal article" date="2023" name="Mol. Phylogenet. Evol.">
        <title>Genome-scale phylogeny and comparative genomics of the fungal order Sordariales.</title>
        <authorList>
            <person name="Hensen N."/>
            <person name="Bonometti L."/>
            <person name="Westerberg I."/>
            <person name="Brannstrom I.O."/>
            <person name="Guillou S."/>
            <person name="Cros-Aarteil S."/>
            <person name="Calhoun S."/>
            <person name="Haridas S."/>
            <person name="Kuo A."/>
            <person name="Mondo S."/>
            <person name="Pangilinan J."/>
            <person name="Riley R."/>
            <person name="LaButti K."/>
            <person name="Andreopoulos B."/>
            <person name="Lipzen A."/>
            <person name="Chen C."/>
            <person name="Yan M."/>
            <person name="Daum C."/>
            <person name="Ng V."/>
            <person name="Clum A."/>
            <person name="Steindorff A."/>
            <person name="Ohm R.A."/>
            <person name="Martin F."/>
            <person name="Silar P."/>
            <person name="Natvig D.O."/>
            <person name="Lalanne C."/>
            <person name="Gautier V."/>
            <person name="Ament-Velasquez S.L."/>
            <person name="Kruys A."/>
            <person name="Hutchinson M.I."/>
            <person name="Powell A.J."/>
            <person name="Barry K."/>
            <person name="Miller A.N."/>
            <person name="Grigoriev I.V."/>
            <person name="Debuchy R."/>
            <person name="Gladieux P."/>
            <person name="Hiltunen Thoren M."/>
            <person name="Johannesson H."/>
        </authorList>
    </citation>
    <scope>NUCLEOTIDE SEQUENCE [LARGE SCALE GENOMIC DNA]</scope>
    <source>
        <strain evidence="3">CBS 340.73</strain>
    </source>
</reference>
<feature type="transmembrane region" description="Helical" evidence="1">
    <location>
        <begin position="129"/>
        <end position="149"/>
    </location>
</feature>
<proteinExistence type="predicted"/>
<name>A0AAN6NGD5_9PEZI</name>
<keyword evidence="1" id="KW-0472">Membrane</keyword>
<organism evidence="2 3">
    <name type="scientific">Diplogelasinospora grovesii</name>
    <dbReference type="NCBI Taxonomy" id="303347"/>
    <lineage>
        <taxon>Eukaryota</taxon>
        <taxon>Fungi</taxon>
        <taxon>Dikarya</taxon>
        <taxon>Ascomycota</taxon>
        <taxon>Pezizomycotina</taxon>
        <taxon>Sordariomycetes</taxon>
        <taxon>Sordariomycetidae</taxon>
        <taxon>Sordariales</taxon>
        <taxon>Diplogelasinosporaceae</taxon>
        <taxon>Diplogelasinospora</taxon>
    </lineage>
</organism>
<feature type="transmembrane region" description="Helical" evidence="1">
    <location>
        <begin position="155"/>
        <end position="179"/>
    </location>
</feature>
<evidence type="ECO:0000313" key="3">
    <source>
        <dbReference type="Proteomes" id="UP001303473"/>
    </source>
</evidence>
<keyword evidence="3" id="KW-1185">Reference proteome</keyword>
<sequence>MAERGRLAASSPEMGIKESGAGHSIITPISISCLVDGLFSGCFFPSLRLTQPPTGNETVAFSRHYVAGLLAQLGERRLRGCEIEQHQSLVALFLPPFILPRIVFHQLRTFLLTFRRALKGWPTMDCLDILFWAFISFFISFFTSGFLRLSCFYNAWAAFGGVHAGIICPSFFTSSGCILTA</sequence>
<comment type="caution">
    <text evidence="2">The sequence shown here is derived from an EMBL/GenBank/DDBJ whole genome shotgun (WGS) entry which is preliminary data.</text>
</comment>
<keyword evidence="1" id="KW-1133">Transmembrane helix</keyword>
<accession>A0AAN6NGD5</accession>
<evidence type="ECO:0000313" key="2">
    <source>
        <dbReference type="EMBL" id="KAK3945322.1"/>
    </source>
</evidence>
<dbReference type="PROSITE" id="PS51257">
    <property type="entry name" value="PROKAR_LIPOPROTEIN"/>
    <property type="match status" value="1"/>
</dbReference>
<keyword evidence="1" id="KW-0812">Transmembrane</keyword>
<protein>
    <submittedName>
        <fullName evidence="2">Uncharacterized protein</fullName>
    </submittedName>
</protein>
<gene>
    <name evidence="2" type="ORF">QBC46DRAFT_115825</name>
</gene>
<dbReference type="AlphaFoldDB" id="A0AAN6NGD5"/>